<dbReference type="InterPro" id="IPR020904">
    <property type="entry name" value="Sc_DH/Rdtase_CS"/>
</dbReference>
<sequence>MDFKNKVALVTGGSNGIGRASTLGFAGLGAKVVIVDRDAAGGEATAGIVRQKGGEALFVQADVTDAKSVQAYVKKAVDTYGRIDCFHNNAGIEGKVANIADYDEAMFDQIMAVNVRGVFLGLKYVLKQMLAQKGGGAIVNTASVAGLMGSPGMNAYVASKHAVLGLTKTASGEVARQGIRVNAVCPGPIDTRMIHDLEKQLNPGDPGKVEATYQASIPIGRYGTAEEVANTVLFLCSDLAGNITGAHFVVDGGRTSTPGAVTSMNR</sequence>
<dbReference type="AlphaFoldDB" id="A0A512NGU7"/>
<dbReference type="EMBL" id="BKAJ01000095">
    <property type="protein sequence ID" value="GEP58179.1"/>
    <property type="molecule type" value="Genomic_DNA"/>
</dbReference>
<accession>A0A512NGU7</accession>
<evidence type="ECO:0000256" key="1">
    <source>
        <dbReference type="ARBA" id="ARBA00006484"/>
    </source>
</evidence>
<evidence type="ECO:0000313" key="3">
    <source>
        <dbReference type="EMBL" id="GEP58179.1"/>
    </source>
</evidence>
<gene>
    <name evidence="3" type="ORF">RSO01_53450</name>
</gene>
<dbReference type="CDD" id="cd05233">
    <property type="entry name" value="SDR_c"/>
    <property type="match status" value="1"/>
</dbReference>
<dbReference type="PROSITE" id="PS00061">
    <property type="entry name" value="ADH_SHORT"/>
    <property type="match status" value="1"/>
</dbReference>
<keyword evidence="4" id="KW-1185">Reference proteome</keyword>
<evidence type="ECO:0000313" key="4">
    <source>
        <dbReference type="Proteomes" id="UP000321058"/>
    </source>
</evidence>
<dbReference type="FunFam" id="3.40.50.720:FF:000084">
    <property type="entry name" value="Short-chain dehydrogenase reductase"/>
    <property type="match status" value="1"/>
</dbReference>
<organism evidence="3 4">
    <name type="scientific">Reyranella soli</name>
    <dbReference type="NCBI Taxonomy" id="1230389"/>
    <lineage>
        <taxon>Bacteria</taxon>
        <taxon>Pseudomonadati</taxon>
        <taxon>Pseudomonadota</taxon>
        <taxon>Alphaproteobacteria</taxon>
        <taxon>Hyphomicrobiales</taxon>
        <taxon>Reyranellaceae</taxon>
        <taxon>Reyranella</taxon>
    </lineage>
</organism>
<dbReference type="Gene3D" id="3.40.50.720">
    <property type="entry name" value="NAD(P)-binding Rossmann-like Domain"/>
    <property type="match status" value="1"/>
</dbReference>
<keyword evidence="2" id="KW-0560">Oxidoreductase</keyword>
<dbReference type="NCBIfam" id="NF005559">
    <property type="entry name" value="PRK07231.1"/>
    <property type="match status" value="1"/>
</dbReference>
<dbReference type="RefSeq" id="WP_147153169.1">
    <property type="nucleotide sequence ID" value="NZ_BKAJ01000095.1"/>
</dbReference>
<name>A0A512NGU7_9HYPH</name>
<evidence type="ECO:0000256" key="2">
    <source>
        <dbReference type="ARBA" id="ARBA00023002"/>
    </source>
</evidence>
<dbReference type="SUPFAM" id="SSF51735">
    <property type="entry name" value="NAD(P)-binding Rossmann-fold domains"/>
    <property type="match status" value="1"/>
</dbReference>
<dbReference type="PRINTS" id="PR00080">
    <property type="entry name" value="SDRFAMILY"/>
</dbReference>
<dbReference type="InterPro" id="IPR036291">
    <property type="entry name" value="NAD(P)-bd_dom_sf"/>
</dbReference>
<proteinExistence type="inferred from homology"/>
<dbReference type="GO" id="GO:0016491">
    <property type="term" value="F:oxidoreductase activity"/>
    <property type="evidence" value="ECO:0007669"/>
    <property type="project" value="UniProtKB-KW"/>
</dbReference>
<dbReference type="Pfam" id="PF13561">
    <property type="entry name" value="adh_short_C2"/>
    <property type="match status" value="1"/>
</dbReference>
<protein>
    <submittedName>
        <fullName evidence="3">Short chain dehydrogenase</fullName>
    </submittedName>
</protein>
<dbReference type="PANTHER" id="PTHR24321:SF11">
    <property type="entry name" value="BLR0893 PROTEIN"/>
    <property type="match status" value="1"/>
</dbReference>
<comment type="caution">
    <text evidence="3">The sequence shown here is derived from an EMBL/GenBank/DDBJ whole genome shotgun (WGS) entry which is preliminary data.</text>
</comment>
<dbReference type="Proteomes" id="UP000321058">
    <property type="component" value="Unassembled WGS sequence"/>
</dbReference>
<dbReference type="OrthoDB" id="9780084at2"/>
<reference evidence="3 4" key="1">
    <citation type="submission" date="2019-07" db="EMBL/GenBank/DDBJ databases">
        <title>Whole genome shotgun sequence of Reyranella soli NBRC 108950.</title>
        <authorList>
            <person name="Hosoyama A."/>
            <person name="Uohara A."/>
            <person name="Ohji S."/>
            <person name="Ichikawa N."/>
        </authorList>
    </citation>
    <scope>NUCLEOTIDE SEQUENCE [LARGE SCALE GENOMIC DNA]</scope>
    <source>
        <strain evidence="3 4">NBRC 108950</strain>
    </source>
</reference>
<comment type="similarity">
    <text evidence="1">Belongs to the short-chain dehydrogenases/reductases (SDR) family.</text>
</comment>
<dbReference type="InterPro" id="IPR002347">
    <property type="entry name" value="SDR_fam"/>
</dbReference>
<dbReference type="PRINTS" id="PR00081">
    <property type="entry name" value="GDHRDH"/>
</dbReference>
<dbReference type="PANTHER" id="PTHR24321">
    <property type="entry name" value="DEHYDROGENASES, SHORT CHAIN"/>
    <property type="match status" value="1"/>
</dbReference>